<dbReference type="VEuPathDB" id="FungiDB:G647_01415"/>
<dbReference type="InterPro" id="IPR007344">
    <property type="entry name" value="GrpB/CoaE"/>
</dbReference>
<dbReference type="SUPFAM" id="SSF81301">
    <property type="entry name" value="Nucleotidyltransferase"/>
    <property type="match status" value="1"/>
</dbReference>
<evidence type="ECO:0000313" key="1">
    <source>
        <dbReference type="EMBL" id="OCT46693.1"/>
    </source>
</evidence>
<dbReference type="VEuPathDB" id="FungiDB:G647_01414"/>
<dbReference type="OrthoDB" id="630895at2759"/>
<dbReference type="Proteomes" id="UP000094526">
    <property type="component" value="Unassembled WGS sequence"/>
</dbReference>
<evidence type="ECO:0008006" key="3">
    <source>
        <dbReference type="Google" id="ProtNLM"/>
    </source>
</evidence>
<dbReference type="Gene3D" id="3.30.460.10">
    <property type="entry name" value="Beta Polymerase, domain 2"/>
    <property type="match status" value="1"/>
</dbReference>
<organism evidence="1 2">
    <name type="scientific">Cladophialophora carrionii</name>
    <dbReference type="NCBI Taxonomy" id="86049"/>
    <lineage>
        <taxon>Eukaryota</taxon>
        <taxon>Fungi</taxon>
        <taxon>Dikarya</taxon>
        <taxon>Ascomycota</taxon>
        <taxon>Pezizomycotina</taxon>
        <taxon>Eurotiomycetes</taxon>
        <taxon>Chaetothyriomycetidae</taxon>
        <taxon>Chaetothyriales</taxon>
        <taxon>Herpotrichiellaceae</taxon>
        <taxon>Cladophialophora</taxon>
    </lineage>
</organism>
<dbReference type="InterPro" id="IPR043519">
    <property type="entry name" value="NT_sf"/>
</dbReference>
<comment type="caution">
    <text evidence="1">The sequence shown here is derived from an EMBL/GenBank/DDBJ whole genome shotgun (WGS) entry which is preliminary data.</text>
</comment>
<dbReference type="Pfam" id="PF04229">
    <property type="entry name" value="GrpB"/>
    <property type="match status" value="1"/>
</dbReference>
<protein>
    <recommendedName>
        <fullName evidence="3">GrpB domain protein</fullName>
    </recommendedName>
</protein>
<accession>A0A1C1CDU6</accession>
<sequence length="232" mass="26103">MPPQNVECETHIQDLKHQQESSPLDISLVGMATTMPVISVVDYDPAWPDHFKQIAEKLSYYLNICGVEYLTIEHVGSTAVAGLIAKPIIDIIIEVPDACNAELAKEALVHEPPPEAHYKCIGDGGIRGRLSMKFQGQRVVPSQSVQNPEGRLIMRCHRALRDTLRMPEHESLKKAYGQTKIELASSSQHSLEYGQKKNPIIRRLLRAAGWTDADIDKKERLDYRAPRDDLPY</sequence>
<dbReference type="VEuPathDB" id="FungiDB:CLCR_02070"/>
<proteinExistence type="predicted"/>
<gene>
    <name evidence="1" type="ORF">CLCR_02070</name>
</gene>
<dbReference type="eggNOG" id="ENOG502T584">
    <property type="taxonomic scope" value="Eukaryota"/>
</dbReference>
<evidence type="ECO:0000313" key="2">
    <source>
        <dbReference type="Proteomes" id="UP000094526"/>
    </source>
</evidence>
<dbReference type="PANTHER" id="PTHR34822">
    <property type="entry name" value="GRPB DOMAIN PROTEIN (AFU_ORTHOLOGUE AFUA_1G01530)"/>
    <property type="match status" value="1"/>
</dbReference>
<dbReference type="EMBL" id="LGRB01000015">
    <property type="protein sequence ID" value="OCT46693.1"/>
    <property type="molecule type" value="Genomic_DNA"/>
</dbReference>
<keyword evidence="2" id="KW-1185">Reference proteome</keyword>
<reference evidence="2" key="1">
    <citation type="submission" date="2015-07" db="EMBL/GenBank/DDBJ databases">
        <authorList>
            <person name="Teixeira M.M."/>
            <person name="Souza R.C."/>
            <person name="Almeida L.G."/>
            <person name="Vicente V.A."/>
            <person name="de Hoog S."/>
            <person name="Bocca A.L."/>
            <person name="de Almeida S.R."/>
            <person name="Vasconcelos A.T."/>
            <person name="Felipe M.S."/>
        </authorList>
    </citation>
    <scope>NUCLEOTIDE SEQUENCE [LARGE SCALE GENOMIC DNA]</scope>
    <source>
        <strain evidence="2">KSF</strain>
    </source>
</reference>
<name>A0A1C1CDU6_9EURO</name>
<dbReference type="PANTHER" id="PTHR34822:SF1">
    <property type="entry name" value="GRPB FAMILY PROTEIN"/>
    <property type="match status" value="1"/>
</dbReference>
<dbReference type="AlphaFoldDB" id="A0A1C1CDU6"/>